<evidence type="ECO:0000313" key="2">
    <source>
        <dbReference type="EMBL" id="OKH14808.1"/>
    </source>
</evidence>
<dbReference type="Proteomes" id="UP000186391">
    <property type="component" value="Unassembled WGS sequence"/>
</dbReference>
<accession>A0A1U7H1J4</accession>
<reference evidence="2 3" key="1">
    <citation type="submission" date="2016-11" db="EMBL/GenBank/DDBJ databases">
        <title>Draft Genome Sequences of Nine Cyanobacterial Strains from Diverse Habitats.</title>
        <authorList>
            <person name="Zhu T."/>
            <person name="Hou S."/>
            <person name="Lu X."/>
            <person name="Hess W.R."/>
        </authorList>
    </citation>
    <scope>NUCLEOTIDE SEQUENCE [LARGE SCALE GENOMIC DNA]</scope>
    <source>
        <strain evidence="2 3">NIES-592</strain>
    </source>
</reference>
<dbReference type="EMBL" id="MRCA01000003">
    <property type="protein sequence ID" value="OKH14808.1"/>
    <property type="molecule type" value="Genomic_DNA"/>
</dbReference>
<feature type="signal peptide" evidence="1">
    <location>
        <begin position="1"/>
        <end position="23"/>
    </location>
</feature>
<organism evidence="2 3">
    <name type="scientific">Fischerella major NIES-592</name>
    <dbReference type="NCBI Taxonomy" id="210994"/>
    <lineage>
        <taxon>Bacteria</taxon>
        <taxon>Bacillati</taxon>
        <taxon>Cyanobacteriota</taxon>
        <taxon>Cyanophyceae</taxon>
        <taxon>Nostocales</taxon>
        <taxon>Hapalosiphonaceae</taxon>
        <taxon>Fischerella</taxon>
    </lineage>
</organism>
<evidence type="ECO:0000313" key="3">
    <source>
        <dbReference type="Proteomes" id="UP000186391"/>
    </source>
</evidence>
<protein>
    <recommendedName>
        <fullName evidence="4">DUF3859 domain-containing protein</fullName>
    </recommendedName>
</protein>
<keyword evidence="1" id="KW-0732">Signal</keyword>
<name>A0A1U7H1J4_9CYAN</name>
<gene>
    <name evidence="2" type="ORF">NIES592_07990</name>
</gene>
<sequence length="156" mass="17711">MKKAVFLILPITLIFSSNLGVQAQQVDSLVDRPYLALVKGDAPNNCSFISADLLERVADIVKGLVFVRPGDSLERVRYKMRFVPDQPNATNMLQWTAVAGGNYTQAIVNLRNNSVQSRNFTMAINYNQPNERRCQWEVREPRQEILLDFPTSPLDQ</sequence>
<dbReference type="OrthoDB" id="516197at2"/>
<keyword evidence="3" id="KW-1185">Reference proteome</keyword>
<evidence type="ECO:0008006" key="4">
    <source>
        <dbReference type="Google" id="ProtNLM"/>
    </source>
</evidence>
<feature type="chain" id="PRO_5010574785" description="DUF3859 domain-containing protein" evidence="1">
    <location>
        <begin position="24"/>
        <end position="156"/>
    </location>
</feature>
<dbReference type="AlphaFoldDB" id="A0A1U7H1J4"/>
<dbReference type="RefSeq" id="WP_062245925.1">
    <property type="nucleotide sequence ID" value="NZ_MRCA01000003.1"/>
</dbReference>
<proteinExistence type="predicted"/>
<comment type="caution">
    <text evidence="2">The sequence shown here is derived from an EMBL/GenBank/DDBJ whole genome shotgun (WGS) entry which is preliminary data.</text>
</comment>
<evidence type="ECO:0000256" key="1">
    <source>
        <dbReference type="SAM" id="SignalP"/>
    </source>
</evidence>